<dbReference type="InterPro" id="IPR012459">
    <property type="entry name" value="Rrp15"/>
</dbReference>
<name>A0A6A1W8N2_9ROSI</name>
<comment type="caution">
    <text evidence="3">The sequence shown here is derived from an EMBL/GenBank/DDBJ whole genome shotgun (WGS) entry which is preliminary data.</text>
</comment>
<feature type="compositionally biased region" description="Basic residues" evidence="2">
    <location>
        <begin position="16"/>
        <end position="31"/>
    </location>
</feature>
<dbReference type="PANTHER" id="PTHR13245:SF14">
    <property type="entry name" value="RRP15-LIKE PROTEIN"/>
    <property type="match status" value="1"/>
</dbReference>
<protein>
    <submittedName>
        <fullName evidence="3">RRP15-like protein</fullName>
    </submittedName>
</protein>
<evidence type="ECO:0000313" key="4">
    <source>
        <dbReference type="Proteomes" id="UP000516437"/>
    </source>
</evidence>
<dbReference type="EMBL" id="RXIC02000021">
    <property type="protein sequence ID" value="KAB1220048.1"/>
    <property type="molecule type" value="Genomic_DNA"/>
</dbReference>
<reference evidence="3 4" key="1">
    <citation type="journal article" date="2019" name="Plant Biotechnol. J.">
        <title>The red bayberry genome and genetic basis of sex determination.</title>
        <authorList>
            <person name="Jia H.M."/>
            <person name="Jia H.J."/>
            <person name="Cai Q.L."/>
            <person name="Wang Y."/>
            <person name="Zhao H.B."/>
            <person name="Yang W.F."/>
            <person name="Wang G.Y."/>
            <person name="Li Y.H."/>
            <person name="Zhan D.L."/>
            <person name="Shen Y.T."/>
            <person name="Niu Q.F."/>
            <person name="Chang L."/>
            <person name="Qiu J."/>
            <person name="Zhao L."/>
            <person name="Xie H.B."/>
            <person name="Fu W.Y."/>
            <person name="Jin J."/>
            <person name="Li X.W."/>
            <person name="Jiao Y."/>
            <person name="Zhou C.C."/>
            <person name="Tu T."/>
            <person name="Chai C.Y."/>
            <person name="Gao J.L."/>
            <person name="Fan L.J."/>
            <person name="van de Weg E."/>
            <person name="Wang J.Y."/>
            <person name="Gao Z.S."/>
        </authorList>
    </citation>
    <scope>NUCLEOTIDE SEQUENCE [LARGE SCALE GENOMIC DNA]</scope>
    <source>
        <tissue evidence="3">Leaves</tissue>
    </source>
</reference>
<proteinExistence type="inferred from homology"/>
<dbReference type="Proteomes" id="UP000516437">
    <property type="component" value="Chromosome 3"/>
</dbReference>
<dbReference type="AlphaFoldDB" id="A0A6A1W8N2"/>
<comment type="similarity">
    <text evidence="1">Belongs to the RRP15 family.</text>
</comment>
<gene>
    <name evidence="3" type="ORF">CJ030_MR3G007089</name>
</gene>
<sequence length="315" mass="35115">MADVYLAEPAKVSMKRNLGKNKASKAKKNSKKAMLQSIGQNNKVQKIDRKMKKLFRKRARRYNSDEDDDGDDNNPTSVIRDEESSEEEEEQVAVNKDHGASDDDEIGEILPGITKFAEGCKAFRMAFRSIIKKSVPDNSLGPVLSAHKKLIAEKLAEEEAERKVKGEAKKEKYLVGEKGHVKPANYLDSHEKFLIGVATKGVSVVKLFNAVNKAQIAQKGLNPLRSKDVAAIKKRRKESFFKELSKTSKPTGDTLAKCQTSTGQANREGPAWAPLRDNYMLTNSKLKDWDKIPETTVTDDIGRMSEDSSSDDELN</sequence>
<feature type="region of interest" description="Disordered" evidence="2">
    <location>
        <begin position="16"/>
        <end position="105"/>
    </location>
</feature>
<keyword evidence="4" id="KW-1185">Reference proteome</keyword>
<accession>A0A6A1W8N2</accession>
<dbReference type="GO" id="GO:0000460">
    <property type="term" value="P:maturation of 5.8S rRNA"/>
    <property type="evidence" value="ECO:0007669"/>
    <property type="project" value="TreeGrafter"/>
</dbReference>
<evidence type="ECO:0000256" key="2">
    <source>
        <dbReference type="SAM" id="MobiDB-lite"/>
    </source>
</evidence>
<feature type="compositionally biased region" description="Basic residues" evidence="2">
    <location>
        <begin position="49"/>
        <end position="61"/>
    </location>
</feature>
<feature type="region of interest" description="Disordered" evidence="2">
    <location>
        <begin position="292"/>
        <end position="315"/>
    </location>
</feature>
<dbReference type="GO" id="GO:0030687">
    <property type="term" value="C:preribosome, large subunit precursor"/>
    <property type="evidence" value="ECO:0007669"/>
    <property type="project" value="TreeGrafter"/>
</dbReference>
<dbReference type="PANTHER" id="PTHR13245">
    <property type="entry name" value="RRP15-LIKE PROTEIN"/>
    <property type="match status" value="1"/>
</dbReference>
<dbReference type="OrthoDB" id="20949at2759"/>
<dbReference type="Pfam" id="PF07890">
    <property type="entry name" value="Rrp15p"/>
    <property type="match status" value="1"/>
</dbReference>
<evidence type="ECO:0000256" key="1">
    <source>
        <dbReference type="ARBA" id="ARBA00007462"/>
    </source>
</evidence>
<evidence type="ECO:0000313" key="3">
    <source>
        <dbReference type="EMBL" id="KAB1220048.1"/>
    </source>
</evidence>
<organism evidence="3 4">
    <name type="scientific">Morella rubra</name>
    <name type="common">Chinese bayberry</name>
    <dbReference type="NCBI Taxonomy" id="262757"/>
    <lineage>
        <taxon>Eukaryota</taxon>
        <taxon>Viridiplantae</taxon>
        <taxon>Streptophyta</taxon>
        <taxon>Embryophyta</taxon>
        <taxon>Tracheophyta</taxon>
        <taxon>Spermatophyta</taxon>
        <taxon>Magnoliopsida</taxon>
        <taxon>eudicotyledons</taxon>
        <taxon>Gunneridae</taxon>
        <taxon>Pentapetalae</taxon>
        <taxon>rosids</taxon>
        <taxon>fabids</taxon>
        <taxon>Fagales</taxon>
        <taxon>Myricaceae</taxon>
        <taxon>Morella</taxon>
    </lineage>
</organism>
<dbReference type="GO" id="GO:0000470">
    <property type="term" value="P:maturation of LSU-rRNA"/>
    <property type="evidence" value="ECO:0007669"/>
    <property type="project" value="TreeGrafter"/>
</dbReference>